<accession>A0ACA9QB03</accession>
<sequence>RSPEAQIMLEHYHTLGPAIERPKILGLTASPIFNVKNPIDALQKIERLTDSKVFVVKQNSEDLVRFTFQAKDIIIDYPRTPSVFPLYAKPSLWQELHDKRLLPNDLLFPHKPLNFDSIDTRWYRELKARYESSLSALGPFAADVFLLVHMTSDLNSINENLPLSYTDTPDKYDKIRVPMKQSFDVLARHQERLATDGAVIPNEWLSPKMIALKNLLANQDPMTLRGVKSGPLVGHGQNICSEPTKVGMQGMSFRAQEHILEDFRKGNLNLLIATSVAEEGLDFPECSLVCRFDPPKTLPQYIQSRGRARMENSSFVILLEEGPSLDRGRLEALQLGEVKVKHMYGRKMEIDGEDLEPEIEDISSLSESRY</sequence>
<name>A0ACA9QB03_9GLOM</name>
<gene>
    <name evidence="1" type="ORF">ACOLOM_LOCUS12393</name>
</gene>
<dbReference type="Proteomes" id="UP000789525">
    <property type="component" value="Unassembled WGS sequence"/>
</dbReference>
<keyword evidence="2" id="KW-1185">Reference proteome</keyword>
<feature type="non-terminal residue" evidence="1">
    <location>
        <position position="370"/>
    </location>
</feature>
<reference evidence="1" key="1">
    <citation type="submission" date="2021-06" db="EMBL/GenBank/DDBJ databases">
        <authorList>
            <person name="Kallberg Y."/>
            <person name="Tangrot J."/>
            <person name="Rosling A."/>
        </authorList>
    </citation>
    <scope>NUCLEOTIDE SEQUENCE</scope>
    <source>
        <strain evidence="1">CL356</strain>
    </source>
</reference>
<protein>
    <submittedName>
        <fullName evidence="1">1246_t:CDS:1</fullName>
    </submittedName>
</protein>
<organism evidence="1 2">
    <name type="scientific">Acaulospora colombiana</name>
    <dbReference type="NCBI Taxonomy" id="27376"/>
    <lineage>
        <taxon>Eukaryota</taxon>
        <taxon>Fungi</taxon>
        <taxon>Fungi incertae sedis</taxon>
        <taxon>Mucoromycota</taxon>
        <taxon>Glomeromycotina</taxon>
        <taxon>Glomeromycetes</taxon>
        <taxon>Diversisporales</taxon>
        <taxon>Acaulosporaceae</taxon>
        <taxon>Acaulospora</taxon>
    </lineage>
</organism>
<evidence type="ECO:0000313" key="1">
    <source>
        <dbReference type="EMBL" id="CAG8745121.1"/>
    </source>
</evidence>
<feature type="non-terminal residue" evidence="1">
    <location>
        <position position="1"/>
    </location>
</feature>
<proteinExistence type="predicted"/>
<dbReference type="EMBL" id="CAJVPT010049995">
    <property type="protein sequence ID" value="CAG8745121.1"/>
    <property type="molecule type" value="Genomic_DNA"/>
</dbReference>
<evidence type="ECO:0000313" key="2">
    <source>
        <dbReference type="Proteomes" id="UP000789525"/>
    </source>
</evidence>
<comment type="caution">
    <text evidence="1">The sequence shown here is derived from an EMBL/GenBank/DDBJ whole genome shotgun (WGS) entry which is preliminary data.</text>
</comment>